<feature type="chain" id="PRO_5028480479" evidence="1">
    <location>
        <begin position="22"/>
        <end position="70"/>
    </location>
</feature>
<evidence type="ECO:0000313" key="3">
    <source>
        <dbReference type="Proteomes" id="UP000580250"/>
    </source>
</evidence>
<name>A0A6V7TUS8_MELEN</name>
<dbReference type="AlphaFoldDB" id="A0A6V7TUS8"/>
<accession>A0A6V7TUS8</accession>
<dbReference type="Proteomes" id="UP000580250">
    <property type="component" value="Unassembled WGS sequence"/>
</dbReference>
<keyword evidence="1" id="KW-0732">Signal</keyword>
<sequence>MCFLKLLLLFKLILFVFLTDCVERDDAGPSEASKYVPQLPHMVYMNVAVSTQILKLKMEGKLWFQSSKKS</sequence>
<gene>
    <name evidence="2" type="ORF">MENT_LOCUS4264</name>
</gene>
<evidence type="ECO:0000256" key="1">
    <source>
        <dbReference type="SAM" id="SignalP"/>
    </source>
</evidence>
<evidence type="ECO:0000313" key="2">
    <source>
        <dbReference type="EMBL" id="CAD2134147.1"/>
    </source>
</evidence>
<dbReference type="EMBL" id="CAJEWN010000014">
    <property type="protein sequence ID" value="CAD2134147.1"/>
    <property type="molecule type" value="Genomic_DNA"/>
</dbReference>
<reference evidence="2 3" key="1">
    <citation type="submission" date="2020-08" db="EMBL/GenBank/DDBJ databases">
        <authorList>
            <person name="Koutsovoulos G."/>
            <person name="Danchin GJ E."/>
        </authorList>
    </citation>
    <scope>NUCLEOTIDE SEQUENCE [LARGE SCALE GENOMIC DNA]</scope>
</reference>
<protein>
    <submittedName>
        <fullName evidence="2">Uncharacterized protein</fullName>
    </submittedName>
</protein>
<proteinExistence type="predicted"/>
<comment type="caution">
    <text evidence="2">The sequence shown here is derived from an EMBL/GenBank/DDBJ whole genome shotgun (WGS) entry which is preliminary data.</text>
</comment>
<organism evidence="2 3">
    <name type="scientific">Meloidogyne enterolobii</name>
    <name type="common">Root-knot nematode worm</name>
    <name type="synonym">Meloidogyne mayaguensis</name>
    <dbReference type="NCBI Taxonomy" id="390850"/>
    <lineage>
        <taxon>Eukaryota</taxon>
        <taxon>Metazoa</taxon>
        <taxon>Ecdysozoa</taxon>
        <taxon>Nematoda</taxon>
        <taxon>Chromadorea</taxon>
        <taxon>Rhabditida</taxon>
        <taxon>Tylenchina</taxon>
        <taxon>Tylenchomorpha</taxon>
        <taxon>Tylenchoidea</taxon>
        <taxon>Meloidogynidae</taxon>
        <taxon>Meloidogyninae</taxon>
        <taxon>Meloidogyne</taxon>
    </lineage>
</organism>
<feature type="signal peptide" evidence="1">
    <location>
        <begin position="1"/>
        <end position="21"/>
    </location>
</feature>